<accession>A0A8J6K2U1</accession>
<proteinExistence type="predicted"/>
<gene>
    <name evidence="1" type="ORF">GDO78_002751</name>
</gene>
<protein>
    <submittedName>
        <fullName evidence="1">Uncharacterized protein</fullName>
    </submittedName>
</protein>
<dbReference type="EMBL" id="WNTK01000010">
    <property type="protein sequence ID" value="KAG9477517.1"/>
    <property type="molecule type" value="Genomic_DNA"/>
</dbReference>
<name>A0A8J6K2U1_ELECQ</name>
<keyword evidence="2" id="KW-1185">Reference proteome</keyword>
<organism evidence="1 2">
    <name type="scientific">Eleutherodactylus coqui</name>
    <name type="common">Puerto Rican coqui</name>
    <dbReference type="NCBI Taxonomy" id="57060"/>
    <lineage>
        <taxon>Eukaryota</taxon>
        <taxon>Metazoa</taxon>
        <taxon>Chordata</taxon>
        <taxon>Craniata</taxon>
        <taxon>Vertebrata</taxon>
        <taxon>Euteleostomi</taxon>
        <taxon>Amphibia</taxon>
        <taxon>Batrachia</taxon>
        <taxon>Anura</taxon>
        <taxon>Neobatrachia</taxon>
        <taxon>Hyloidea</taxon>
        <taxon>Eleutherodactylidae</taxon>
        <taxon>Eleutherodactylinae</taxon>
        <taxon>Eleutherodactylus</taxon>
        <taxon>Eleutherodactylus</taxon>
    </lineage>
</organism>
<comment type="caution">
    <text evidence="1">The sequence shown here is derived from an EMBL/GenBank/DDBJ whole genome shotgun (WGS) entry which is preliminary data.</text>
</comment>
<sequence length="55" mass="5764">MGWEVPKCDSSQTICEDVEGLPGLLLGRSLHRLLPAAAPPSGIFGAVHPPSNQGR</sequence>
<evidence type="ECO:0000313" key="2">
    <source>
        <dbReference type="Proteomes" id="UP000770717"/>
    </source>
</evidence>
<dbReference type="AlphaFoldDB" id="A0A8J6K2U1"/>
<dbReference type="Proteomes" id="UP000770717">
    <property type="component" value="Unassembled WGS sequence"/>
</dbReference>
<evidence type="ECO:0000313" key="1">
    <source>
        <dbReference type="EMBL" id="KAG9477517.1"/>
    </source>
</evidence>
<reference evidence="1" key="1">
    <citation type="thesis" date="2020" institute="ProQuest LLC" country="789 East Eisenhower Parkway, Ann Arbor, MI, USA">
        <title>Comparative Genomics and Chromosome Evolution.</title>
        <authorList>
            <person name="Mudd A.B."/>
        </authorList>
    </citation>
    <scope>NUCLEOTIDE SEQUENCE</scope>
    <source>
        <strain evidence="1">HN-11 Male</strain>
        <tissue evidence="1">Kidney and liver</tissue>
    </source>
</reference>